<dbReference type="AlphaFoldDB" id="A0A381RXD0"/>
<dbReference type="SUPFAM" id="SSF47240">
    <property type="entry name" value="Ferritin-like"/>
    <property type="match status" value="1"/>
</dbReference>
<evidence type="ECO:0000313" key="9">
    <source>
        <dbReference type="EMBL" id="SUZ94637.1"/>
    </source>
</evidence>
<name>A0A381RXD0_9ZZZZ</name>
<dbReference type="Gene3D" id="1.20.1260.10">
    <property type="match status" value="1"/>
</dbReference>
<evidence type="ECO:0000256" key="1">
    <source>
        <dbReference type="ARBA" id="ARBA00004749"/>
    </source>
</evidence>
<keyword evidence="7" id="KW-0503">Monooxygenase</keyword>
<proteinExistence type="predicted"/>
<dbReference type="PANTHER" id="PTHR11237:SF4">
    <property type="entry name" value="5-DEMETHOXYUBIQUINONE HYDROXYLASE, MITOCHONDRIAL"/>
    <property type="match status" value="1"/>
</dbReference>
<protein>
    <submittedName>
        <fullName evidence="9">Uncharacterized protein</fullName>
    </submittedName>
</protein>
<gene>
    <name evidence="9" type="ORF">METZ01_LOCUS47491</name>
</gene>
<dbReference type="InterPro" id="IPR012347">
    <property type="entry name" value="Ferritin-like"/>
</dbReference>
<evidence type="ECO:0000256" key="5">
    <source>
        <dbReference type="ARBA" id="ARBA00023002"/>
    </source>
</evidence>
<keyword evidence="2" id="KW-1003">Cell membrane</keyword>
<dbReference type="EMBL" id="UINC01002253">
    <property type="protein sequence ID" value="SUZ94637.1"/>
    <property type="molecule type" value="Genomic_DNA"/>
</dbReference>
<comment type="pathway">
    <text evidence="1">Cofactor biosynthesis; ubiquinone biosynthesis.</text>
</comment>
<evidence type="ECO:0000256" key="2">
    <source>
        <dbReference type="ARBA" id="ARBA00022475"/>
    </source>
</evidence>
<evidence type="ECO:0000256" key="7">
    <source>
        <dbReference type="ARBA" id="ARBA00023033"/>
    </source>
</evidence>
<dbReference type="GO" id="GO:0004497">
    <property type="term" value="F:monooxygenase activity"/>
    <property type="evidence" value="ECO:0007669"/>
    <property type="project" value="UniProtKB-KW"/>
</dbReference>
<dbReference type="NCBIfam" id="NF033656">
    <property type="entry name" value="DMQ_monoox_COQ7"/>
    <property type="match status" value="1"/>
</dbReference>
<organism evidence="9">
    <name type="scientific">marine metagenome</name>
    <dbReference type="NCBI Taxonomy" id="408172"/>
    <lineage>
        <taxon>unclassified sequences</taxon>
        <taxon>metagenomes</taxon>
        <taxon>ecological metagenomes</taxon>
    </lineage>
</organism>
<evidence type="ECO:0000256" key="3">
    <source>
        <dbReference type="ARBA" id="ARBA00022688"/>
    </source>
</evidence>
<sequence>MSNRQEYERAYPAESIHEVELNEFEKNHSAGLMRVNHAGEVCAQALYRGQSLTAELKATREQMKQAASEEMDHLAWCNRRLDELGDSPSVLNPLWYFMSFSIGALTGLAGDRWSLGFVEETEKQVVAHLDSHLDQISDKDIKTRTVINKMREDEDAHAKQAKESGA</sequence>
<evidence type="ECO:0000256" key="4">
    <source>
        <dbReference type="ARBA" id="ARBA00022723"/>
    </source>
</evidence>
<keyword evidence="8" id="KW-0472">Membrane</keyword>
<evidence type="ECO:0000256" key="6">
    <source>
        <dbReference type="ARBA" id="ARBA00023004"/>
    </source>
</evidence>
<keyword evidence="6" id="KW-0408">Iron</keyword>
<dbReference type="GO" id="GO:0046872">
    <property type="term" value="F:metal ion binding"/>
    <property type="evidence" value="ECO:0007669"/>
    <property type="project" value="UniProtKB-KW"/>
</dbReference>
<keyword evidence="4" id="KW-0479">Metal-binding</keyword>
<dbReference type="CDD" id="cd01042">
    <property type="entry name" value="DMQH"/>
    <property type="match status" value="1"/>
</dbReference>
<dbReference type="InterPro" id="IPR011566">
    <property type="entry name" value="Ubq_synth_Coq7"/>
</dbReference>
<evidence type="ECO:0000256" key="8">
    <source>
        <dbReference type="ARBA" id="ARBA00023136"/>
    </source>
</evidence>
<dbReference type="GO" id="GO:0006744">
    <property type="term" value="P:ubiquinone biosynthetic process"/>
    <property type="evidence" value="ECO:0007669"/>
    <property type="project" value="UniProtKB-KW"/>
</dbReference>
<dbReference type="PANTHER" id="PTHR11237">
    <property type="entry name" value="COENZYME Q10 BIOSYNTHESIS PROTEIN 7"/>
    <property type="match status" value="1"/>
</dbReference>
<reference evidence="9" key="1">
    <citation type="submission" date="2018-05" db="EMBL/GenBank/DDBJ databases">
        <authorList>
            <person name="Lanie J.A."/>
            <person name="Ng W.-L."/>
            <person name="Kazmierczak K.M."/>
            <person name="Andrzejewski T.M."/>
            <person name="Davidsen T.M."/>
            <person name="Wayne K.J."/>
            <person name="Tettelin H."/>
            <person name="Glass J.I."/>
            <person name="Rusch D."/>
            <person name="Podicherti R."/>
            <person name="Tsui H.-C.T."/>
            <person name="Winkler M.E."/>
        </authorList>
    </citation>
    <scope>NUCLEOTIDE SEQUENCE</scope>
</reference>
<feature type="non-terminal residue" evidence="9">
    <location>
        <position position="166"/>
    </location>
</feature>
<keyword evidence="3" id="KW-0831">Ubiquinone biosynthesis</keyword>
<dbReference type="InterPro" id="IPR047809">
    <property type="entry name" value="COQ7_proteobact"/>
</dbReference>
<accession>A0A381RXD0</accession>
<dbReference type="Pfam" id="PF03232">
    <property type="entry name" value="COQ7"/>
    <property type="match status" value="1"/>
</dbReference>
<keyword evidence="5" id="KW-0560">Oxidoreductase</keyword>
<dbReference type="InterPro" id="IPR009078">
    <property type="entry name" value="Ferritin-like_SF"/>
</dbReference>